<name>A0A6A4HEX5_9AGAR</name>
<feature type="transmembrane region" description="Helical" evidence="10">
    <location>
        <begin position="581"/>
        <end position="603"/>
    </location>
</feature>
<dbReference type="EMBL" id="ML769514">
    <property type="protein sequence ID" value="KAE9396396.1"/>
    <property type="molecule type" value="Genomic_DNA"/>
</dbReference>
<keyword evidence="6" id="KW-0653">Protein transport</keyword>
<feature type="transmembrane region" description="Helical" evidence="10">
    <location>
        <begin position="648"/>
        <end position="668"/>
    </location>
</feature>
<gene>
    <name evidence="11" type="ORF">BT96DRAFT_941720</name>
</gene>
<feature type="region of interest" description="Disordered" evidence="9">
    <location>
        <begin position="1"/>
        <end position="24"/>
    </location>
</feature>
<evidence type="ECO:0000256" key="6">
    <source>
        <dbReference type="ARBA" id="ARBA00022927"/>
    </source>
</evidence>
<evidence type="ECO:0000256" key="8">
    <source>
        <dbReference type="ARBA" id="ARBA00023136"/>
    </source>
</evidence>
<reference evidence="11" key="1">
    <citation type="journal article" date="2019" name="Environ. Microbiol.">
        <title>Fungal ecological strategies reflected in gene transcription - a case study of two litter decomposers.</title>
        <authorList>
            <person name="Barbi F."/>
            <person name="Kohler A."/>
            <person name="Barry K."/>
            <person name="Baskaran P."/>
            <person name="Daum C."/>
            <person name="Fauchery L."/>
            <person name="Ihrmark K."/>
            <person name="Kuo A."/>
            <person name="LaButti K."/>
            <person name="Lipzen A."/>
            <person name="Morin E."/>
            <person name="Grigoriev I.V."/>
            <person name="Henrissat B."/>
            <person name="Lindahl B."/>
            <person name="Martin F."/>
        </authorList>
    </citation>
    <scope>NUCLEOTIDE SEQUENCE</scope>
    <source>
        <strain evidence="11">JB14</strain>
    </source>
</reference>
<accession>A0A6A4HEX5</accession>
<keyword evidence="4 10" id="KW-0812">Transmembrane</keyword>
<evidence type="ECO:0000256" key="7">
    <source>
        <dbReference type="ARBA" id="ARBA00022989"/>
    </source>
</evidence>
<evidence type="ECO:0000313" key="12">
    <source>
        <dbReference type="Proteomes" id="UP000799118"/>
    </source>
</evidence>
<feature type="transmembrane region" description="Helical" evidence="10">
    <location>
        <begin position="96"/>
        <end position="115"/>
    </location>
</feature>
<keyword evidence="8 10" id="KW-0472">Membrane</keyword>
<feature type="transmembrane region" description="Helical" evidence="10">
    <location>
        <begin position="688"/>
        <end position="713"/>
    </location>
</feature>
<dbReference type="InterPro" id="IPR004813">
    <property type="entry name" value="OPT"/>
</dbReference>
<dbReference type="NCBIfam" id="TIGR00728">
    <property type="entry name" value="OPT_sfam"/>
    <property type="match status" value="1"/>
</dbReference>
<evidence type="ECO:0000256" key="10">
    <source>
        <dbReference type="SAM" id="Phobius"/>
    </source>
</evidence>
<evidence type="ECO:0000256" key="1">
    <source>
        <dbReference type="ARBA" id="ARBA00004141"/>
    </source>
</evidence>
<dbReference type="OrthoDB" id="9986677at2759"/>
<evidence type="ECO:0000256" key="2">
    <source>
        <dbReference type="ARBA" id="ARBA00008807"/>
    </source>
</evidence>
<dbReference type="Proteomes" id="UP000799118">
    <property type="component" value="Unassembled WGS sequence"/>
</dbReference>
<feature type="transmembrane region" description="Helical" evidence="10">
    <location>
        <begin position="258"/>
        <end position="275"/>
    </location>
</feature>
<feature type="transmembrane region" description="Helical" evidence="10">
    <location>
        <begin position="200"/>
        <end position="225"/>
    </location>
</feature>
<protein>
    <submittedName>
        <fullName evidence="11">OPT oligopeptide transporter</fullName>
    </submittedName>
</protein>
<keyword evidence="5" id="KW-0571">Peptide transport</keyword>
<dbReference type="AlphaFoldDB" id="A0A6A4HEX5"/>
<dbReference type="GO" id="GO:0035673">
    <property type="term" value="F:oligopeptide transmembrane transporter activity"/>
    <property type="evidence" value="ECO:0007669"/>
    <property type="project" value="InterPro"/>
</dbReference>
<proteinExistence type="inferred from homology"/>
<dbReference type="InterPro" id="IPR004648">
    <property type="entry name" value="Oligpept_transpt"/>
</dbReference>
<organism evidence="11 12">
    <name type="scientific">Gymnopus androsaceus JB14</name>
    <dbReference type="NCBI Taxonomy" id="1447944"/>
    <lineage>
        <taxon>Eukaryota</taxon>
        <taxon>Fungi</taxon>
        <taxon>Dikarya</taxon>
        <taxon>Basidiomycota</taxon>
        <taxon>Agaricomycotina</taxon>
        <taxon>Agaricomycetes</taxon>
        <taxon>Agaricomycetidae</taxon>
        <taxon>Agaricales</taxon>
        <taxon>Marasmiineae</taxon>
        <taxon>Omphalotaceae</taxon>
        <taxon>Gymnopus</taxon>
    </lineage>
</organism>
<feature type="transmembrane region" description="Helical" evidence="10">
    <location>
        <begin position="168"/>
        <end position="188"/>
    </location>
</feature>
<dbReference type="GO" id="GO:0016020">
    <property type="term" value="C:membrane"/>
    <property type="evidence" value="ECO:0007669"/>
    <property type="project" value="UniProtKB-SubCell"/>
</dbReference>
<dbReference type="GO" id="GO:0015031">
    <property type="term" value="P:protein transport"/>
    <property type="evidence" value="ECO:0007669"/>
    <property type="project" value="UniProtKB-KW"/>
</dbReference>
<keyword evidence="3" id="KW-0813">Transport</keyword>
<evidence type="ECO:0000313" key="11">
    <source>
        <dbReference type="EMBL" id="KAE9396396.1"/>
    </source>
</evidence>
<keyword evidence="7 10" id="KW-1133">Transmembrane helix</keyword>
<feature type="transmembrane region" description="Helical" evidence="10">
    <location>
        <begin position="498"/>
        <end position="524"/>
    </location>
</feature>
<evidence type="ECO:0000256" key="5">
    <source>
        <dbReference type="ARBA" id="ARBA00022856"/>
    </source>
</evidence>
<evidence type="ECO:0000256" key="3">
    <source>
        <dbReference type="ARBA" id="ARBA00022448"/>
    </source>
</evidence>
<evidence type="ECO:0000256" key="4">
    <source>
        <dbReference type="ARBA" id="ARBA00022692"/>
    </source>
</evidence>
<comment type="similarity">
    <text evidence="2">Belongs to the oligopeptide OPT transporter family.</text>
</comment>
<evidence type="ECO:0000256" key="9">
    <source>
        <dbReference type="SAM" id="MobiDB-lite"/>
    </source>
</evidence>
<feature type="transmembrane region" description="Helical" evidence="10">
    <location>
        <begin position="470"/>
        <end position="491"/>
    </location>
</feature>
<keyword evidence="12" id="KW-1185">Reference proteome</keyword>
<feature type="transmembrane region" description="Helical" evidence="10">
    <location>
        <begin position="426"/>
        <end position="450"/>
    </location>
</feature>
<dbReference type="Pfam" id="PF03169">
    <property type="entry name" value="OPT"/>
    <property type="match status" value="1"/>
</dbReference>
<sequence length="781" mass="86938">MAATEAVPTLQDSKQPSFDEKTNSFVDEKVEKHDQIETAGGILVDTDNIGEVFDSPRLIDLGEDGKERPITTSSDYAVRLVSLEDDPTLRIFTFRMWFLGIGLSCFGSVLGQIFITVSSLFLQIISFILGKVMEVIIPGPSPTARIQTRDNMFWSFLNHGPFNLKEHVAITIMSSTASASSLAISIFASQDLYYNVEVNAGVGIFTLMASQLLGYGIAGVFRAFLVHPTFAIYPQVMPQVQLYDTLHRSQEAVMQRKRMKFFWTVFVGIFVWEWFPEYIAPTLTGISIFCLADRKSAWVTRIFGGANNNEGLGAFALCFDWAYVGSGGGTIGSLFTPLSTMLSLYAGCAVCMTFRIAFCATFASNTWNAQNFPFLSQLLYYENGTEYDQLAILNADLTLNNTLLAEQGLPWYASSQLLYQISRTMYIGASVTHFFLWYWPTFAGIIKGYWTQECDDPHYQKMKVYKEVSNWWYATIFVVCTALAIGLAYAAKSGLPAWALIIALFFAFFFTPIIGTLNATVGYAPLIQNLMQMLGGALVPGKPVANMYFTLYGENPVTQALLLLQDLKTGQYTKVPPRVTFTVQVVGTIIGAILNFVIMKIVLTNQRSILLEVQGTNIWSGQQIQSYNSVAVAWGALGKPLYATGTRYGFVPYMLLVGLLFPIPFWLLHKKWPKFGWNLIFTPILAELGFLSVGINSSVFSTLLVALFSQYYLRKYYPTWFRKYNFLLSAALDGGTEIMIFVSTFAVNGGSGTAHPFPNWGLNPSSAEGVNLDYCMALNNQ</sequence>
<dbReference type="PANTHER" id="PTHR22601">
    <property type="entry name" value="ISP4 LIKE PROTEIN"/>
    <property type="match status" value="1"/>
</dbReference>
<feature type="transmembrane region" description="Helical" evidence="10">
    <location>
        <begin position="342"/>
        <end position="363"/>
    </location>
</feature>
<comment type="subcellular location">
    <subcellularLocation>
        <location evidence="1">Membrane</location>
        <topology evidence="1">Multi-pass membrane protein</topology>
    </subcellularLocation>
</comment>